<dbReference type="InterPro" id="IPR001763">
    <property type="entry name" value="Rhodanese-like_dom"/>
</dbReference>
<evidence type="ECO:0000259" key="20">
    <source>
        <dbReference type="PROSITE" id="PS50206"/>
    </source>
</evidence>
<keyword evidence="5" id="KW-0479">Metal-binding</keyword>
<dbReference type="EC" id="5.3.3.1" evidence="14"/>
<evidence type="ECO:0000256" key="10">
    <source>
        <dbReference type="ARBA" id="ARBA00023098"/>
    </source>
</evidence>
<dbReference type="InterPro" id="IPR017896">
    <property type="entry name" value="4Fe4S_Fe-S-bd"/>
</dbReference>
<evidence type="ECO:0000256" key="7">
    <source>
        <dbReference type="ARBA" id="ARBA00023002"/>
    </source>
</evidence>
<dbReference type="PANTHER" id="PTHR47470:SF1">
    <property type="entry name" value="FAD-DEPENDENT OXIDOREDUCTASE 2 FAD BINDING DOMAIN-CONTAINING PROTEIN"/>
    <property type="match status" value="1"/>
</dbReference>
<dbReference type="InterPro" id="IPR003953">
    <property type="entry name" value="FAD-dep_OxRdtase_2_FAD-bd"/>
</dbReference>
<keyword evidence="9" id="KW-0411">Iron-sulfur</keyword>
<dbReference type="EC" id="1.1.3.6" evidence="16"/>
<evidence type="ECO:0000256" key="12">
    <source>
        <dbReference type="ARBA" id="ARBA00023221"/>
    </source>
</evidence>
<evidence type="ECO:0000256" key="14">
    <source>
        <dbReference type="ARBA" id="ARBA00038856"/>
    </source>
</evidence>
<keyword evidence="13" id="KW-0413">Isomerase</keyword>
<keyword evidence="6" id="KW-0274">FAD</keyword>
<comment type="cofactor">
    <cofactor evidence="1">
        <name>FAD</name>
        <dbReference type="ChEBI" id="CHEBI:57692"/>
    </cofactor>
</comment>
<evidence type="ECO:0000256" key="2">
    <source>
        <dbReference type="ARBA" id="ARBA00010790"/>
    </source>
</evidence>
<dbReference type="Pfam" id="PF00890">
    <property type="entry name" value="FAD_binding_2"/>
    <property type="match status" value="1"/>
</dbReference>
<keyword evidence="23" id="KW-1185">Reference proteome</keyword>
<dbReference type="Pfam" id="PF05199">
    <property type="entry name" value="GMC_oxred_C"/>
    <property type="match status" value="1"/>
</dbReference>
<dbReference type="EMBL" id="BAAARA010000001">
    <property type="protein sequence ID" value="GAA2331068.1"/>
    <property type="molecule type" value="Genomic_DNA"/>
</dbReference>
<dbReference type="InterPro" id="IPR052542">
    <property type="entry name" value="Cholesterol_Oxidase"/>
</dbReference>
<evidence type="ECO:0000259" key="21">
    <source>
        <dbReference type="PROSITE" id="PS51379"/>
    </source>
</evidence>
<feature type="region of interest" description="Disordered" evidence="19">
    <location>
        <begin position="523"/>
        <end position="558"/>
    </location>
</feature>
<evidence type="ECO:0000256" key="19">
    <source>
        <dbReference type="SAM" id="MobiDB-lite"/>
    </source>
</evidence>
<evidence type="ECO:0000256" key="16">
    <source>
        <dbReference type="ARBA" id="ARBA00049723"/>
    </source>
</evidence>
<keyword evidence="10" id="KW-0443">Lipid metabolism</keyword>
<evidence type="ECO:0000256" key="4">
    <source>
        <dbReference type="ARBA" id="ARBA00022630"/>
    </source>
</evidence>
<comment type="similarity">
    <text evidence="2">Belongs to the GMC oxidoreductase family.</text>
</comment>
<evidence type="ECO:0000313" key="23">
    <source>
        <dbReference type="Proteomes" id="UP001501218"/>
    </source>
</evidence>
<dbReference type="PANTHER" id="PTHR47470">
    <property type="entry name" value="CHOLESTEROL OXIDASE"/>
    <property type="match status" value="1"/>
</dbReference>
<evidence type="ECO:0000256" key="17">
    <source>
        <dbReference type="ARBA" id="ARBA00049744"/>
    </source>
</evidence>
<evidence type="ECO:0000256" key="5">
    <source>
        <dbReference type="ARBA" id="ARBA00022723"/>
    </source>
</evidence>
<dbReference type="PROSITE" id="PS50206">
    <property type="entry name" value="RHODANESE_3"/>
    <property type="match status" value="1"/>
</dbReference>
<keyword evidence="4" id="KW-0285">Flavoprotein</keyword>
<evidence type="ECO:0000256" key="3">
    <source>
        <dbReference type="ARBA" id="ARBA00022548"/>
    </source>
</evidence>
<keyword evidence="3" id="KW-0153">Cholesterol metabolism</keyword>
<keyword evidence="8" id="KW-0408">Iron</keyword>
<dbReference type="InterPro" id="IPR000172">
    <property type="entry name" value="GMC_OxRdtase_N"/>
</dbReference>
<feature type="domain" description="Rhodanese" evidence="20">
    <location>
        <begin position="13"/>
        <end position="54"/>
    </location>
</feature>
<evidence type="ECO:0000256" key="6">
    <source>
        <dbReference type="ARBA" id="ARBA00022827"/>
    </source>
</evidence>
<dbReference type="PROSITE" id="PS51379">
    <property type="entry name" value="4FE4S_FER_2"/>
    <property type="match status" value="1"/>
</dbReference>
<dbReference type="Proteomes" id="UP001501218">
    <property type="component" value="Unassembled WGS sequence"/>
</dbReference>
<accession>A0ABN3FIG0</accession>
<comment type="pathway">
    <text evidence="15">Steroid metabolism; cholesterol degradation.</text>
</comment>
<keyword evidence="7" id="KW-0560">Oxidoreductase</keyword>
<evidence type="ECO:0000256" key="18">
    <source>
        <dbReference type="ARBA" id="ARBA00049778"/>
    </source>
</evidence>
<reference evidence="22 23" key="1">
    <citation type="journal article" date="2019" name="Int. J. Syst. Evol. Microbiol.">
        <title>The Global Catalogue of Microorganisms (GCM) 10K type strain sequencing project: providing services to taxonomists for standard genome sequencing and annotation.</title>
        <authorList>
            <consortium name="The Broad Institute Genomics Platform"/>
            <consortium name="The Broad Institute Genome Sequencing Center for Infectious Disease"/>
            <person name="Wu L."/>
            <person name="Ma J."/>
        </authorList>
    </citation>
    <scope>NUCLEOTIDE SEQUENCE [LARGE SCALE GENOMIC DNA]</scope>
    <source>
        <strain evidence="22 23">JCM 16221</strain>
    </source>
</reference>
<dbReference type="PROSITE" id="PS00198">
    <property type="entry name" value="4FE4S_FER_1"/>
    <property type="match status" value="1"/>
</dbReference>
<dbReference type="InterPro" id="IPR017900">
    <property type="entry name" value="4Fe4S_Fe_S_CS"/>
</dbReference>
<dbReference type="SUPFAM" id="SSF51905">
    <property type="entry name" value="FAD/NAD(P)-binding domain"/>
    <property type="match status" value="1"/>
</dbReference>
<feature type="domain" description="4Fe-4S ferredoxin-type" evidence="21">
    <location>
        <begin position="183"/>
        <end position="213"/>
    </location>
</feature>
<proteinExistence type="inferred from homology"/>
<evidence type="ECO:0000256" key="1">
    <source>
        <dbReference type="ARBA" id="ARBA00001974"/>
    </source>
</evidence>
<keyword evidence="11" id="KW-1207">Sterol metabolism</keyword>
<organism evidence="22 23">
    <name type="scientific">Saccharopolyspora halophila</name>
    <dbReference type="NCBI Taxonomy" id="405551"/>
    <lineage>
        <taxon>Bacteria</taxon>
        <taxon>Bacillati</taxon>
        <taxon>Actinomycetota</taxon>
        <taxon>Actinomycetes</taxon>
        <taxon>Pseudonocardiales</taxon>
        <taxon>Pseudonocardiaceae</taxon>
        <taxon>Saccharopolyspora</taxon>
    </lineage>
</organism>
<evidence type="ECO:0000256" key="8">
    <source>
        <dbReference type="ARBA" id="ARBA00023004"/>
    </source>
</evidence>
<gene>
    <name evidence="22" type="ORF">GCM10009854_02550</name>
</gene>
<dbReference type="RefSeq" id="WP_344125524.1">
    <property type="nucleotide sequence ID" value="NZ_BAAARA010000001.1"/>
</dbReference>
<dbReference type="Gene3D" id="3.50.50.60">
    <property type="entry name" value="FAD/NAD(P)-binding domain"/>
    <property type="match status" value="3"/>
</dbReference>
<dbReference type="InterPro" id="IPR036188">
    <property type="entry name" value="FAD/NAD-bd_sf"/>
</dbReference>
<sequence>MAQRGDTGTDFDVVVIGSGFGGSVAALRLTEKGYRVAVLEAGRRFSDEELPKTSWDLRKFLWAPSLGCFGIQRIHLLRDVLILAGAGVGGGSLNYANTLYRPLKPFYKDSQWAHITDWESELAPYYDQATRMLGVVDQPSETSHDVIMKQVAADMGVADSFHTTPVGVYFSEPGRTDDDPYFGGAGPARTGCTECGACMTGCPVGAKNTLVKNYLYLAEAKGAEIFPLTTVSRLGKGTDGRWRLLTKRTGKKIDRKPKIFSADQVVVAAGTWGTQNLLHRSKELGDLELSERLGHLTRTNSEAIIGSQMQQVDPERDFSRGVAITSSFHPDEDTHIEPVRYTKGANAMGLLQVPATKGEGQGSRVKQLLRFIKENPKLSLGMLSVRNWSERTVILLVMQSLDNSLITRVKRIFGKEFLVSRQGHGSPNPTHIPAGEQANDLVAEKIDGIAGGTWGELFDIPMTAHFLGGCAIGDSPESGVIDAYHRAWGYPDLSIVDGSAVSANLGVNPSLTITAQAERAFSMWPNKGESDPRPQQDTGYRRINPVEPTSPAVPPTAPAALRLPLV</sequence>
<comment type="caution">
    <text evidence="22">The sequence shown here is derived from an EMBL/GenBank/DDBJ whole genome shotgun (WGS) entry which is preliminary data.</text>
</comment>
<evidence type="ECO:0000256" key="15">
    <source>
        <dbReference type="ARBA" id="ARBA00049645"/>
    </source>
</evidence>
<protein>
    <recommendedName>
        <fullName evidence="17">Cholesterol oxidase</fullName>
        <ecNumber evidence="16">1.1.3.6</ecNumber>
        <ecNumber evidence="14">5.3.3.1</ecNumber>
    </recommendedName>
    <alternativeName>
        <fullName evidence="18">Cholesterol isomerase</fullName>
    </alternativeName>
</protein>
<evidence type="ECO:0000313" key="22">
    <source>
        <dbReference type="EMBL" id="GAA2331068.1"/>
    </source>
</evidence>
<dbReference type="Pfam" id="PF00732">
    <property type="entry name" value="GMC_oxred_N"/>
    <property type="match status" value="1"/>
</dbReference>
<name>A0ABN3FIG0_9PSEU</name>
<keyword evidence="12" id="KW-0753">Steroid metabolism</keyword>
<evidence type="ECO:0000256" key="11">
    <source>
        <dbReference type="ARBA" id="ARBA00023166"/>
    </source>
</evidence>
<dbReference type="InterPro" id="IPR007867">
    <property type="entry name" value="GMC_OxRtase_C"/>
</dbReference>
<evidence type="ECO:0000256" key="13">
    <source>
        <dbReference type="ARBA" id="ARBA00023235"/>
    </source>
</evidence>
<evidence type="ECO:0000256" key="9">
    <source>
        <dbReference type="ARBA" id="ARBA00023014"/>
    </source>
</evidence>